<feature type="domain" description="EamA" evidence="7">
    <location>
        <begin position="10"/>
        <end position="142"/>
    </location>
</feature>
<evidence type="ECO:0000256" key="5">
    <source>
        <dbReference type="ARBA" id="ARBA00023136"/>
    </source>
</evidence>
<feature type="transmembrane region" description="Helical" evidence="6">
    <location>
        <begin position="280"/>
        <end position="299"/>
    </location>
</feature>
<organism evidence="8 9">
    <name type="scientific">Lampropedia aestuarii</name>
    <dbReference type="NCBI Taxonomy" id="2562762"/>
    <lineage>
        <taxon>Bacteria</taxon>
        <taxon>Pseudomonadati</taxon>
        <taxon>Pseudomonadota</taxon>
        <taxon>Betaproteobacteria</taxon>
        <taxon>Burkholderiales</taxon>
        <taxon>Comamonadaceae</taxon>
        <taxon>Lampropedia</taxon>
    </lineage>
</organism>
<keyword evidence="4 6" id="KW-1133">Transmembrane helix</keyword>
<dbReference type="OrthoDB" id="7158585at2"/>
<dbReference type="PANTHER" id="PTHR32322">
    <property type="entry name" value="INNER MEMBRANE TRANSPORTER"/>
    <property type="match status" value="1"/>
</dbReference>
<protein>
    <submittedName>
        <fullName evidence="8">EamA family transporter</fullName>
    </submittedName>
</protein>
<evidence type="ECO:0000256" key="1">
    <source>
        <dbReference type="ARBA" id="ARBA00004141"/>
    </source>
</evidence>
<evidence type="ECO:0000256" key="2">
    <source>
        <dbReference type="ARBA" id="ARBA00007362"/>
    </source>
</evidence>
<evidence type="ECO:0000256" key="3">
    <source>
        <dbReference type="ARBA" id="ARBA00022692"/>
    </source>
</evidence>
<evidence type="ECO:0000256" key="6">
    <source>
        <dbReference type="SAM" id="Phobius"/>
    </source>
</evidence>
<keyword evidence="9" id="KW-1185">Reference proteome</keyword>
<dbReference type="Pfam" id="PF00892">
    <property type="entry name" value="EamA"/>
    <property type="match status" value="2"/>
</dbReference>
<feature type="transmembrane region" description="Helical" evidence="6">
    <location>
        <begin position="198"/>
        <end position="219"/>
    </location>
</feature>
<feature type="transmembrane region" description="Helical" evidence="6">
    <location>
        <begin position="31"/>
        <end position="51"/>
    </location>
</feature>
<dbReference type="InterPro" id="IPR037185">
    <property type="entry name" value="EmrE-like"/>
</dbReference>
<accession>A0A4S5BN23</accession>
<reference evidence="8 9" key="1">
    <citation type="submission" date="2019-04" db="EMBL/GenBank/DDBJ databases">
        <title>Lampropedia sp YIM MLB12 draf genome.</title>
        <authorList>
            <person name="Wang Y.-X."/>
        </authorList>
    </citation>
    <scope>NUCLEOTIDE SEQUENCE [LARGE SCALE GENOMIC DNA]</scope>
    <source>
        <strain evidence="8 9">YIM MLB12</strain>
    </source>
</reference>
<dbReference type="EMBL" id="SSWX01000027">
    <property type="protein sequence ID" value="THJ31138.1"/>
    <property type="molecule type" value="Genomic_DNA"/>
</dbReference>
<dbReference type="InterPro" id="IPR000620">
    <property type="entry name" value="EamA_dom"/>
</dbReference>
<dbReference type="PANTHER" id="PTHR32322:SF2">
    <property type="entry name" value="EAMA DOMAIN-CONTAINING PROTEIN"/>
    <property type="match status" value="1"/>
</dbReference>
<dbReference type="RefSeq" id="WP_136407677.1">
    <property type="nucleotide sequence ID" value="NZ_SSWX01000027.1"/>
</dbReference>
<feature type="transmembrane region" description="Helical" evidence="6">
    <location>
        <begin position="71"/>
        <end position="88"/>
    </location>
</feature>
<evidence type="ECO:0000256" key="4">
    <source>
        <dbReference type="ARBA" id="ARBA00022989"/>
    </source>
</evidence>
<comment type="subcellular location">
    <subcellularLocation>
        <location evidence="1">Membrane</location>
        <topology evidence="1">Multi-pass membrane protein</topology>
    </subcellularLocation>
</comment>
<feature type="transmembrane region" description="Helical" evidence="6">
    <location>
        <begin position="127"/>
        <end position="149"/>
    </location>
</feature>
<dbReference type="Proteomes" id="UP000306236">
    <property type="component" value="Unassembled WGS sequence"/>
</dbReference>
<dbReference type="Gene3D" id="1.10.3730.20">
    <property type="match status" value="1"/>
</dbReference>
<proteinExistence type="inferred from homology"/>
<dbReference type="SUPFAM" id="SSF103481">
    <property type="entry name" value="Multidrug resistance efflux transporter EmrE"/>
    <property type="match status" value="1"/>
</dbReference>
<evidence type="ECO:0000259" key="7">
    <source>
        <dbReference type="Pfam" id="PF00892"/>
    </source>
</evidence>
<feature type="transmembrane region" description="Helical" evidence="6">
    <location>
        <begin position="9"/>
        <end position="25"/>
    </location>
</feature>
<feature type="transmembrane region" description="Helical" evidence="6">
    <location>
        <begin position="254"/>
        <end position="274"/>
    </location>
</feature>
<feature type="transmembrane region" description="Helical" evidence="6">
    <location>
        <begin position="94"/>
        <end position="115"/>
    </location>
</feature>
<sequence>MRGSSTDRLLGIAGVVVAAVLWGTTGVSATFAPAVSAVAIGAAAMGIGGLLQASIATRAIARNAKALCAQWPWLLVGALAVAIYPLAFYGSMRLAGVTIGTVVSIGSAPLLSALIEMAMDGVRATAQWLIGAALGIAGMVLLCGAESSAHSANAAAAPSLLGGVALGLLAGLTYAIYSWAARRLMQRRIPARATMGSVFGLGALMLMPVLMATGAPLLASWSNAAVGLYMAVVPMFVGYLCFGYGLARIQASMATTITLLEPVVAAALAAVVVGERLPPMGWLGVALIVLCLVCISWPIRRATRPPINTSLVLSEKL</sequence>
<comment type="similarity">
    <text evidence="2">Belongs to the EamA transporter family.</text>
</comment>
<feature type="transmembrane region" description="Helical" evidence="6">
    <location>
        <begin position="155"/>
        <end position="177"/>
    </location>
</feature>
<dbReference type="AlphaFoldDB" id="A0A4S5BN23"/>
<evidence type="ECO:0000313" key="9">
    <source>
        <dbReference type="Proteomes" id="UP000306236"/>
    </source>
</evidence>
<name>A0A4S5BN23_9BURK</name>
<dbReference type="GO" id="GO:0016020">
    <property type="term" value="C:membrane"/>
    <property type="evidence" value="ECO:0007669"/>
    <property type="project" value="UniProtKB-SubCell"/>
</dbReference>
<evidence type="ECO:0000313" key="8">
    <source>
        <dbReference type="EMBL" id="THJ31138.1"/>
    </source>
</evidence>
<keyword evidence="5 6" id="KW-0472">Membrane</keyword>
<feature type="transmembrane region" description="Helical" evidence="6">
    <location>
        <begin position="225"/>
        <end position="247"/>
    </location>
</feature>
<dbReference type="InterPro" id="IPR050638">
    <property type="entry name" value="AA-Vitamin_Transporters"/>
</dbReference>
<keyword evidence="3 6" id="KW-0812">Transmembrane</keyword>
<gene>
    <name evidence="8" type="ORF">E8K88_15965</name>
</gene>
<comment type="caution">
    <text evidence="8">The sequence shown here is derived from an EMBL/GenBank/DDBJ whole genome shotgun (WGS) entry which is preliminary data.</text>
</comment>
<feature type="domain" description="EamA" evidence="7">
    <location>
        <begin position="163"/>
        <end position="296"/>
    </location>
</feature>